<evidence type="ECO:0000313" key="2">
    <source>
        <dbReference type="EMBL" id="RDY05501.1"/>
    </source>
</evidence>
<keyword evidence="3" id="KW-1185">Reference proteome</keyword>
<organism evidence="2 3">
    <name type="scientific">Mucuna pruriens</name>
    <name type="common">Velvet bean</name>
    <name type="synonym">Dolichos pruriens</name>
    <dbReference type="NCBI Taxonomy" id="157652"/>
    <lineage>
        <taxon>Eukaryota</taxon>
        <taxon>Viridiplantae</taxon>
        <taxon>Streptophyta</taxon>
        <taxon>Embryophyta</taxon>
        <taxon>Tracheophyta</taxon>
        <taxon>Spermatophyta</taxon>
        <taxon>Magnoliopsida</taxon>
        <taxon>eudicotyledons</taxon>
        <taxon>Gunneridae</taxon>
        <taxon>Pentapetalae</taxon>
        <taxon>rosids</taxon>
        <taxon>fabids</taxon>
        <taxon>Fabales</taxon>
        <taxon>Fabaceae</taxon>
        <taxon>Papilionoideae</taxon>
        <taxon>50 kb inversion clade</taxon>
        <taxon>NPAAA clade</taxon>
        <taxon>indigoferoid/millettioid clade</taxon>
        <taxon>Phaseoleae</taxon>
        <taxon>Mucuna</taxon>
    </lineage>
</organism>
<evidence type="ECO:0000313" key="3">
    <source>
        <dbReference type="Proteomes" id="UP000257109"/>
    </source>
</evidence>
<reference evidence="2" key="1">
    <citation type="submission" date="2018-05" db="EMBL/GenBank/DDBJ databases">
        <title>Draft genome of Mucuna pruriens seed.</title>
        <authorList>
            <person name="Nnadi N.E."/>
            <person name="Vos R."/>
            <person name="Hasami M.H."/>
            <person name="Devisetty U.K."/>
            <person name="Aguiy J.C."/>
        </authorList>
    </citation>
    <scope>NUCLEOTIDE SEQUENCE [LARGE SCALE GENOMIC DNA]</scope>
    <source>
        <strain evidence="2">JCA_2017</strain>
    </source>
</reference>
<feature type="non-terminal residue" evidence="2">
    <location>
        <position position="1"/>
    </location>
</feature>
<sequence length="272" mass="30100">VIRLCSVCLHSAETKPDSLCRDRLCSVSVESNSAIAETTRKTTVKTHIIRSREDISCLRITDEKVDHEEDDHSDIADLDFEVELSELLDQVCNQEHSECTKNAAVKVAEIEEPPIAQLATIFTVEIKSSIKSSREGRFEGALKVNSAKKSNTQVDTFTEIVSANEDQTRAEVEITVPSGSGSKTAQEANADSDPTRIKTTESSWPKQPKAEIMSAHLVPSRDQVDQSDPNPATERSPLPPTPMELKQLPSHLKYAYLDKEQQLPVIIANNLH</sequence>
<gene>
    <name evidence="2" type="ORF">CR513_10660</name>
</gene>
<comment type="caution">
    <text evidence="2">The sequence shown here is derived from an EMBL/GenBank/DDBJ whole genome shotgun (WGS) entry which is preliminary data.</text>
</comment>
<dbReference type="Proteomes" id="UP000257109">
    <property type="component" value="Unassembled WGS sequence"/>
</dbReference>
<evidence type="ECO:0000256" key="1">
    <source>
        <dbReference type="SAM" id="MobiDB-lite"/>
    </source>
</evidence>
<feature type="non-terminal residue" evidence="2">
    <location>
        <position position="272"/>
    </location>
</feature>
<feature type="region of interest" description="Disordered" evidence="1">
    <location>
        <begin position="177"/>
        <end position="245"/>
    </location>
</feature>
<accession>A0A371HRS8</accession>
<dbReference type="AlphaFoldDB" id="A0A371HRS8"/>
<dbReference type="EMBL" id="QJKJ01001866">
    <property type="protein sequence ID" value="RDY05501.1"/>
    <property type="molecule type" value="Genomic_DNA"/>
</dbReference>
<protein>
    <submittedName>
        <fullName evidence="2">Uncharacterized protein</fullName>
    </submittedName>
</protein>
<name>A0A371HRS8_MUCPR</name>
<proteinExistence type="predicted"/>
<feature type="compositionally biased region" description="Polar residues" evidence="1">
    <location>
        <begin position="177"/>
        <end position="189"/>
    </location>
</feature>